<evidence type="ECO:0000313" key="3">
    <source>
        <dbReference type="EMBL" id="KKQ18380.1"/>
    </source>
</evidence>
<dbReference type="Pfam" id="PF13635">
    <property type="entry name" value="DUF4143"/>
    <property type="match status" value="1"/>
</dbReference>
<sequence length="396" mass="45236">MYTTVAMNQYIHREAEQRLRAWLKLKKVLLLLGARQVGKTTLLKTFFKTYKTTYLNLDTEVDKQSFFRATPLDPNSAMVALGSPEILIIDEAQRFPQVSRIVKSWFDAEVTTKVILSGSSSLDILDHSAESLTGRNIKLYLPPLVFSEIVSAQSWYNFKLGKKSLVGFSEQLNSLLLINLAFGNYPEAVTTEDKPLYLNNLVSDYLLKDILQSSLIKTPELIRRLLLLLAHQTGSIVSVNELANSLNISRVTVTRYLDLLERTFVIFRLPSFSTNPRKEIAKNQKIFFWDTGVRNTLVGELNASPLRSDIGKIWENWVIAEFAKKNLLEGNLGRLYFWRSRIGSEVDLLVKNIVSGKIKAYEIKWSPAKARVKAFTNMYRIPVDVINRENFTSFLI</sequence>
<evidence type="ECO:0000313" key="4">
    <source>
        <dbReference type="Proteomes" id="UP000034508"/>
    </source>
</evidence>
<dbReference type="Gene3D" id="1.10.10.10">
    <property type="entry name" value="Winged helix-like DNA-binding domain superfamily/Winged helix DNA-binding domain"/>
    <property type="match status" value="1"/>
</dbReference>
<proteinExistence type="predicted"/>
<dbReference type="Gene3D" id="3.40.50.300">
    <property type="entry name" value="P-loop containing nucleotide triphosphate hydrolases"/>
    <property type="match status" value="1"/>
</dbReference>
<evidence type="ECO:0008006" key="5">
    <source>
        <dbReference type="Google" id="ProtNLM"/>
    </source>
</evidence>
<dbReference type="Pfam" id="PF13173">
    <property type="entry name" value="AAA_14"/>
    <property type="match status" value="1"/>
</dbReference>
<dbReference type="InterPro" id="IPR041682">
    <property type="entry name" value="AAA_14"/>
</dbReference>
<dbReference type="EMBL" id="LBSM01000005">
    <property type="protein sequence ID" value="KKQ18380.1"/>
    <property type="molecule type" value="Genomic_DNA"/>
</dbReference>
<dbReference type="SUPFAM" id="SSF46785">
    <property type="entry name" value="Winged helix' DNA-binding domain"/>
    <property type="match status" value="1"/>
</dbReference>
<comment type="caution">
    <text evidence="3">The sequence shown here is derived from an EMBL/GenBank/DDBJ whole genome shotgun (WGS) entry which is preliminary data.</text>
</comment>
<dbReference type="InterPro" id="IPR027417">
    <property type="entry name" value="P-loop_NTPase"/>
</dbReference>
<gene>
    <name evidence="3" type="ORF">US31_C0005G0030</name>
</gene>
<dbReference type="InterPro" id="IPR025420">
    <property type="entry name" value="DUF4143"/>
</dbReference>
<dbReference type="AlphaFoldDB" id="A0A0G0FX10"/>
<evidence type="ECO:0000259" key="1">
    <source>
        <dbReference type="Pfam" id="PF13173"/>
    </source>
</evidence>
<protein>
    <recommendedName>
        <fullName evidence="5">AAA ATPase</fullName>
    </recommendedName>
</protein>
<reference evidence="3 4" key="1">
    <citation type="journal article" date="2015" name="Nature">
        <title>rRNA introns, odd ribosomes, and small enigmatic genomes across a large radiation of phyla.</title>
        <authorList>
            <person name="Brown C.T."/>
            <person name="Hug L.A."/>
            <person name="Thomas B.C."/>
            <person name="Sharon I."/>
            <person name="Castelle C.J."/>
            <person name="Singh A."/>
            <person name="Wilkins M.J."/>
            <person name="Williams K.H."/>
            <person name="Banfield J.F."/>
        </authorList>
    </citation>
    <scope>NUCLEOTIDE SEQUENCE [LARGE SCALE GENOMIC DNA]</scope>
</reference>
<dbReference type="PATRIC" id="fig|1618331.3.peg.381"/>
<dbReference type="InterPro" id="IPR036388">
    <property type="entry name" value="WH-like_DNA-bd_sf"/>
</dbReference>
<dbReference type="PANTHER" id="PTHR43566">
    <property type="entry name" value="CONSERVED PROTEIN"/>
    <property type="match status" value="1"/>
</dbReference>
<organism evidence="3 4">
    <name type="scientific">Berkelbacteria bacterium GW2011_GWA1_36_9</name>
    <dbReference type="NCBI Taxonomy" id="1618331"/>
    <lineage>
        <taxon>Bacteria</taxon>
        <taxon>Candidatus Berkelbacteria</taxon>
    </lineage>
</organism>
<accession>A0A0G0FX10</accession>
<evidence type="ECO:0000259" key="2">
    <source>
        <dbReference type="Pfam" id="PF13635"/>
    </source>
</evidence>
<dbReference type="SUPFAM" id="SSF52540">
    <property type="entry name" value="P-loop containing nucleoside triphosphate hydrolases"/>
    <property type="match status" value="1"/>
</dbReference>
<feature type="domain" description="DUF4143" evidence="2">
    <location>
        <begin position="208"/>
        <end position="366"/>
    </location>
</feature>
<feature type="domain" description="AAA" evidence="1">
    <location>
        <begin position="26"/>
        <end position="149"/>
    </location>
</feature>
<dbReference type="PANTHER" id="PTHR43566:SF1">
    <property type="entry name" value="AAA+ ATPASE DOMAIN-CONTAINING PROTEIN"/>
    <property type="match status" value="1"/>
</dbReference>
<name>A0A0G0FX10_9BACT</name>
<dbReference type="InterPro" id="IPR036390">
    <property type="entry name" value="WH_DNA-bd_sf"/>
</dbReference>
<dbReference type="Proteomes" id="UP000034508">
    <property type="component" value="Unassembled WGS sequence"/>
</dbReference>